<feature type="transmembrane region" description="Helical" evidence="10">
    <location>
        <begin position="246"/>
        <end position="264"/>
    </location>
</feature>
<feature type="transmembrane region" description="Helical" evidence="10">
    <location>
        <begin position="276"/>
        <end position="296"/>
    </location>
</feature>
<organism evidence="11 12">
    <name type="scientific">Eiseniibacteriota bacterium</name>
    <dbReference type="NCBI Taxonomy" id="2212470"/>
    <lineage>
        <taxon>Bacteria</taxon>
        <taxon>Candidatus Eiseniibacteriota</taxon>
    </lineage>
</organism>
<comment type="subcellular location">
    <subcellularLocation>
        <location evidence="10">Cell membrane</location>
        <topology evidence="10">Multi-pass membrane protein</topology>
    </subcellularLocation>
</comment>
<keyword evidence="7 10" id="KW-0249">Electron transport</keyword>
<comment type="similarity">
    <text evidence="10">Belongs to the NqrB/RnfD family.</text>
</comment>
<feature type="transmembrane region" description="Helical" evidence="10">
    <location>
        <begin position="87"/>
        <end position="104"/>
    </location>
</feature>
<feature type="transmembrane region" description="Helical" evidence="10">
    <location>
        <begin position="216"/>
        <end position="234"/>
    </location>
</feature>
<evidence type="ECO:0000256" key="4">
    <source>
        <dbReference type="ARBA" id="ARBA00022643"/>
    </source>
</evidence>
<feature type="transmembrane region" description="Helical" evidence="10">
    <location>
        <begin position="57"/>
        <end position="75"/>
    </location>
</feature>
<keyword evidence="10" id="KW-1003">Cell membrane</keyword>
<dbReference type="InterPro" id="IPR011303">
    <property type="entry name" value="RnfD_bac"/>
</dbReference>
<dbReference type="HAMAP" id="MF_00462">
    <property type="entry name" value="RsxD_RnfD"/>
    <property type="match status" value="1"/>
</dbReference>
<reference evidence="11" key="1">
    <citation type="submission" date="2019-03" db="EMBL/GenBank/DDBJ databases">
        <title>Lake Tanganyika Metagenome-Assembled Genomes (MAGs).</title>
        <authorList>
            <person name="Tran P."/>
        </authorList>
    </citation>
    <scope>NUCLEOTIDE SEQUENCE</scope>
    <source>
        <strain evidence="11">M_DeepCast_400m_m2_100</strain>
    </source>
</reference>
<sequence length="331" mass="34059">MSGIAAPEASPGPRLEVSPGPHIARAGLTTRRMMLDVLIALAPVTAVSIYLFRWHAILQIAIGVLGCSLFELLFARMRGRPSPLGDLSAAVTGLILALSLPWSAPWYVGLVGSLVAVGIGKVVFGGLGQNIFNPAMVGRAFVMVCFPAALGAAAYQMAGDGAAIVTQATPLTAAKQLGQSAPLWPLLVGTVNGSLGETSALGCLLGGIYLCLRRTAAWRIPLGIIAAAALLGGIQNLAAPAAGWTVLHHLAGGALLFGAFFIATDPVTSPLTPRGMWIYGIGIGAMVMFLRAYSGYPEGVVAAVLLLNGATPLIDRFTIPRPVGGPVPARR</sequence>
<proteinExistence type="inferred from homology"/>
<name>A0A937XEC9_UNCEI</name>
<dbReference type="Proteomes" id="UP000748308">
    <property type="component" value="Unassembled WGS sequence"/>
</dbReference>
<evidence type="ECO:0000313" key="11">
    <source>
        <dbReference type="EMBL" id="MBM3318373.1"/>
    </source>
</evidence>
<dbReference type="NCBIfam" id="TIGR01946">
    <property type="entry name" value="rnfD"/>
    <property type="match status" value="1"/>
</dbReference>
<dbReference type="GO" id="GO:0022900">
    <property type="term" value="P:electron transport chain"/>
    <property type="evidence" value="ECO:0007669"/>
    <property type="project" value="UniProtKB-UniRule"/>
</dbReference>
<keyword evidence="4 10" id="KW-0288">FMN</keyword>
<dbReference type="InterPro" id="IPR004338">
    <property type="entry name" value="NqrB/RnfD"/>
</dbReference>
<evidence type="ECO:0000256" key="9">
    <source>
        <dbReference type="ARBA" id="ARBA00023136"/>
    </source>
</evidence>
<evidence type="ECO:0000256" key="1">
    <source>
        <dbReference type="ARBA" id="ARBA00022448"/>
    </source>
</evidence>
<evidence type="ECO:0000256" key="6">
    <source>
        <dbReference type="ARBA" id="ARBA00022967"/>
    </source>
</evidence>
<dbReference type="AlphaFoldDB" id="A0A937XEC9"/>
<evidence type="ECO:0000256" key="3">
    <source>
        <dbReference type="ARBA" id="ARBA00022630"/>
    </source>
</evidence>
<dbReference type="EMBL" id="VGIY01000338">
    <property type="protein sequence ID" value="MBM3318373.1"/>
    <property type="molecule type" value="Genomic_DNA"/>
</dbReference>
<evidence type="ECO:0000313" key="12">
    <source>
        <dbReference type="Proteomes" id="UP000748308"/>
    </source>
</evidence>
<evidence type="ECO:0000256" key="8">
    <source>
        <dbReference type="ARBA" id="ARBA00022989"/>
    </source>
</evidence>
<feature type="transmembrane region" description="Helical" evidence="10">
    <location>
        <begin position="33"/>
        <end position="51"/>
    </location>
</feature>
<dbReference type="EC" id="7.-.-.-" evidence="10"/>
<keyword evidence="5 10" id="KW-0812">Transmembrane</keyword>
<feature type="modified residue" description="FMN phosphoryl threonine" evidence="10">
    <location>
        <position position="169"/>
    </location>
</feature>
<accession>A0A937XEC9</accession>
<gene>
    <name evidence="10" type="primary">rnfD</name>
    <name evidence="11" type="ORF">FJY75_11035</name>
</gene>
<evidence type="ECO:0000256" key="10">
    <source>
        <dbReference type="HAMAP-Rule" id="MF_00462"/>
    </source>
</evidence>
<dbReference type="Pfam" id="PF03116">
    <property type="entry name" value="NQR2_RnfD_RnfE"/>
    <property type="match status" value="1"/>
</dbReference>
<keyword evidence="3 10" id="KW-0285">Flavoprotein</keyword>
<dbReference type="GO" id="GO:0005886">
    <property type="term" value="C:plasma membrane"/>
    <property type="evidence" value="ECO:0007669"/>
    <property type="project" value="UniProtKB-SubCell"/>
</dbReference>
<keyword evidence="1 10" id="KW-0813">Transport</keyword>
<keyword evidence="2 10" id="KW-0597">Phosphoprotein</keyword>
<feature type="transmembrane region" description="Helical" evidence="10">
    <location>
        <begin position="140"/>
        <end position="158"/>
    </location>
</feature>
<protein>
    <recommendedName>
        <fullName evidence="10">Ion-translocating oxidoreductase complex subunit D</fullName>
        <ecNumber evidence="10">7.-.-.-</ecNumber>
    </recommendedName>
    <alternativeName>
        <fullName evidence="10">Rnf electron transport complex subunit D</fullName>
    </alternativeName>
</protein>
<comment type="subunit">
    <text evidence="10">The complex is composed of six subunits: RnfA, RnfB, RnfC, RnfD, RnfE and RnfG.</text>
</comment>
<evidence type="ECO:0000256" key="7">
    <source>
        <dbReference type="ARBA" id="ARBA00022982"/>
    </source>
</evidence>
<dbReference type="GO" id="GO:0055085">
    <property type="term" value="P:transmembrane transport"/>
    <property type="evidence" value="ECO:0007669"/>
    <property type="project" value="InterPro"/>
</dbReference>
<evidence type="ECO:0000256" key="5">
    <source>
        <dbReference type="ARBA" id="ARBA00022692"/>
    </source>
</evidence>
<comment type="caution">
    <text evidence="11">The sequence shown here is derived from an EMBL/GenBank/DDBJ whole genome shotgun (WGS) entry which is preliminary data.</text>
</comment>
<dbReference type="PANTHER" id="PTHR30578">
    <property type="entry name" value="ELECTRON TRANSPORT COMPLEX PROTEIN RNFD"/>
    <property type="match status" value="1"/>
</dbReference>
<dbReference type="PANTHER" id="PTHR30578:SF0">
    <property type="entry name" value="ION-TRANSLOCATING OXIDOREDUCTASE COMPLEX SUBUNIT D"/>
    <property type="match status" value="1"/>
</dbReference>
<comment type="function">
    <text evidence="10">Part of a membrane-bound complex that couples electron transfer with translocation of ions across the membrane.</text>
</comment>
<keyword evidence="8 10" id="KW-1133">Transmembrane helix</keyword>
<keyword evidence="9 10" id="KW-0472">Membrane</keyword>
<evidence type="ECO:0000256" key="2">
    <source>
        <dbReference type="ARBA" id="ARBA00022553"/>
    </source>
</evidence>
<keyword evidence="6 10" id="KW-1278">Translocase</keyword>
<feature type="transmembrane region" description="Helical" evidence="10">
    <location>
        <begin position="183"/>
        <end position="209"/>
    </location>
</feature>
<feature type="transmembrane region" description="Helical" evidence="10">
    <location>
        <begin position="110"/>
        <end position="128"/>
    </location>
</feature>
<comment type="cofactor">
    <cofactor evidence="10">
        <name>FMN</name>
        <dbReference type="ChEBI" id="CHEBI:58210"/>
    </cofactor>
</comment>